<comment type="caution">
    <text evidence="2">The sequence shown here is derived from an EMBL/GenBank/DDBJ whole genome shotgun (WGS) entry which is preliminary data.</text>
</comment>
<proteinExistence type="predicted"/>
<reference evidence="2 3" key="1">
    <citation type="journal article" date="2024" name="Microbiol. Resour. Announc.">
        <title>Genome annotations for the ascomycete fungi Trichoderma harzianum, Trichoderma aggressivum, and Purpureocillium lilacinum.</title>
        <authorList>
            <person name="Beijen E.P.W."/>
            <person name="Ohm R.A."/>
        </authorList>
    </citation>
    <scope>NUCLEOTIDE SEQUENCE [LARGE SCALE GENOMIC DNA]</scope>
    <source>
        <strain evidence="2 3">CBS 150709</strain>
    </source>
</reference>
<sequence>MMIERALRKRTDIRAFIFALEGEQDEAKRIPADDILSNEDWRVLGEVNAILKPIYLQTMRTQGWGKADGHGRLWEVLVGMEYLLEHFEDWKAFYGDVTTQTMSPASFVDLEPVDAGFIRTDSPGGRPDRARRLPARFDDGEVYVARQRTQTSRFTESVLPEHSRSEYLTMGKSPASEISQKNTLPADHRAFIRTSINNGWKKLDEYYSKLGESPLFAAAIILHPRFGLGWLEATWVAEEQLAWQGTRATRRDRAEKLDSSDDGPGR</sequence>
<keyword evidence="3" id="KW-1185">Reference proteome</keyword>
<dbReference type="EMBL" id="JAWRVI010000902">
    <property type="protein sequence ID" value="KAK4058953.1"/>
    <property type="molecule type" value="Genomic_DNA"/>
</dbReference>
<evidence type="ECO:0000313" key="3">
    <source>
        <dbReference type="Proteomes" id="UP001287286"/>
    </source>
</evidence>
<evidence type="ECO:0008006" key="4">
    <source>
        <dbReference type="Google" id="ProtNLM"/>
    </source>
</evidence>
<dbReference type="Proteomes" id="UP001287286">
    <property type="component" value="Unassembled WGS sequence"/>
</dbReference>
<evidence type="ECO:0000256" key="1">
    <source>
        <dbReference type="SAM" id="MobiDB-lite"/>
    </source>
</evidence>
<protein>
    <recommendedName>
        <fullName evidence="4">Transposase</fullName>
    </recommendedName>
</protein>
<feature type="region of interest" description="Disordered" evidence="1">
    <location>
        <begin position="247"/>
        <end position="266"/>
    </location>
</feature>
<name>A0ABR0BBC3_PURLI</name>
<gene>
    <name evidence="2" type="ORF">Purlil1_14417</name>
</gene>
<evidence type="ECO:0000313" key="2">
    <source>
        <dbReference type="EMBL" id="KAK4058953.1"/>
    </source>
</evidence>
<accession>A0ABR0BBC3</accession>
<feature type="compositionally biased region" description="Basic and acidic residues" evidence="1">
    <location>
        <begin position="249"/>
        <end position="266"/>
    </location>
</feature>
<organism evidence="2 3">
    <name type="scientific">Purpureocillium lilacinum</name>
    <name type="common">Paecilomyces lilacinus</name>
    <dbReference type="NCBI Taxonomy" id="33203"/>
    <lineage>
        <taxon>Eukaryota</taxon>
        <taxon>Fungi</taxon>
        <taxon>Dikarya</taxon>
        <taxon>Ascomycota</taxon>
        <taxon>Pezizomycotina</taxon>
        <taxon>Sordariomycetes</taxon>
        <taxon>Hypocreomycetidae</taxon>
        <taxon>Hypocreales</taxon>
        <taxon>Ophiocordycipitaceae</taxon>
        <taxon>Purpureocillium</taxon>
    </lineage>
</organism>